<dbReference type="GO" id="GO:0005576">
    <property type="term" value="C:extracellular region"/>
    <property type="evidence" value="ECO:0007669"/>
    <property type="project" value="UniProtKB-SubCell"/>
</dbReference>
<dbReference type="Proteomes" id="UP001634394">
    <property type="component" value="Unassembled WGS sequence"/>
</dbReference>
<feature type="signal peptide" evidence="6">
    <location>
        <begin position="1"/>
        <end position="23"/>
    </location>
</feature>
<dbReference type="EMBL" id="JBJQND010000004">
    <property type="protein sequence ID" value="KAL3880506.1"/>
    <property type="molecule type" value="Genomic_DNA"/>
</dbReference>
<feature type="disulfide bond" evidence="5">
    <location>
        <begin position="26"/>
        <end position="132"/>
    </location>
</feature>
<feature type="disulfide bond" evidence="5">
    <location>
        <begin position="24"/>
        <end position="105"/>
    </location>
</feature>
<comment type="subcellular location">
    <subcellularLocation>
        <location evidence="1">Secreted</location>
    </subcellularLocation>
</comment>
<keyword evidence="4" id="KW-0862">Zinc</keyword>
<dbReference type="SUPFAM" id="SSF50242">
    <property type="entry name" value="TIMP-like"/>
    <property type="match status" value="1"/>
</dbReference>
<evidence type="ECO:0000313" key="10">
    <source>
        <dbReference type="Proteomes" id="UP001634394"/>
    </source>
</evidence>
<proteinExistence type="predicted"/>
<comment type="caution">
    <text evidence="8">The sequence shown here is derived from an EMBL/GenBank/DDBJ whole genome shotgun (WGS) entry which is preliminary data.</text>
</comment>
<dbReference type="InterPro" id="IPR001134">
    <property type="entry name" value="Netrin_domain"/>
</dbReference>
<keyword evidence="6" id="KW-0732">Signal</keyword>
<dbReference type="InterPro" id="IPR008993">
    <property type="entry name" value="TIMP-like_OB-fold"/>
</dbReference>
<evidence type="ECO:0000313" key="8">
    <source>
        <dbReference type="EMBL" id="KAL3880506.1"/>
    </source>
</evidence>
<dbReference type="EMBL" id="JBJQND010000004">
    <property type="protein sequence ID" value="KAL3880507.1"/>
    <property type="molecule type" value="Genomic_DNA"/>
</dbReference>
<dbReference type="InterPro" id="IPR001820">
    <property type="entry name" value="TIMP"/>
</dbReference>
<feature type="chain" id="PRO_5044725235" description="NTR domain-containing protein" evidence="6">
    <location>
        <begin position="24"/>
        <end position="157"/>
    </location>
</feature>
<organism evidence="8 10">
    <name type="scientific">Sinanodonta woodiana</name>
    <name type="common">Chinese pond mussel</name>
    <name type="synonym">Anodonta woodiana</name>
    <dbReference type="NCBI Taxonomy" id="1069815"/>
    <lineage>
        <taxon>Eukaryota</taxon>
        <taxon>Metazoa</taxon>
        <taxon>Spiralia</taxon>
        <taxon>Lophotrochozoa</taxon>
        <taxon>Mollusca</taxon>
        <taxon>Bivalvia</taxon>
        <taxon>Autobranchia</taxon>
        <taxon>Heteroconchia</taxon>
        <taxon>Palaeoheterodonta</taxon>
        <taxon>Unionida</taxon>
        <taxon>Unionoidea</taxon>
        <taxon>Unionidae</taxon>
        <taxon>Unioninae</taxon>
        <taxon>Sinanodonta</taxon>
    </lineage>
</organism>
<gene>
    <name evidence="8" type="ORF">ACJMK2_032740</name>
    <name evidence="9" type="ORF">ACJMK2_032741</name>
</gene>
<evidence type="ECO:0000256" key="2">
    <source>
        <dbReference type="ARBA" id="ARBA00022525"/>
    </source>
</evidence>
<evidence type="ECO:0000313" key="9">
    <source>
        <dbReference type="EMBL" id="KAL3880507.1"/>
    </source>
</evidence>
<keyword evidence="4" id="KW-0479">Metal-binding</keyword>
<dbReference type="PROSITE" id="PS50189">
    <property type="entry name" value="NTR"/>
    <property type="match status" value="1"/>
</dbReference>
<evidence type="ECO:0000256" key="3">
    <source>
        <dbReference type="ARBA" id="ARBA00023157"/>
    </source>
</evidence>
<reference evidence="8 10" key="1">
    <citation type="submission" date="2024-11" db="EMBL/GenBank/DDBJ databases">
        <title>Chromosome-level genome assembly of the freshwater bivalve Anodonta woodiana.</title>
        <authorList>
            <person name="Chen X."/>
        </authorList>
    </citation>
    <scope>NUCLEOTIDE SEQUENCE [LARGE SCALE GENOMIC DNA]</scope>
    <source>
        <strain evidence="8">MN2024</strain>
        <tissue evidence="8">Gills</tissue>
    </source>
</reference>
<name>A0ABD3X2M8_SINWO</name>
<evidence type="ECO:0000259" key="7">
    <source>
        <dbReference type="PROSITE" id="PS50189"/>
    </source>
</evidence>
<dbReference type="AlphaFoldDB" id="A0ABD3X2M8"/>
<keyword evidence="2" id="KW-0964">Secreted</keyword>
<feature type="binding site" evidence="4">
    <location>
        <position position="24"/>
    </location>
    <ligand>
        <name>Zn(2+)</name>
        <dbReference type="ChEBI" id="CHEBI:29105"/>
        <note>ligand shared with metalloproteinase partner</note>
    </ligand>
</feature>
<evidence type="ECO:0000256" key="4">
    <source>
        <dbReference type="PIRSR" id="PIRSR601820-1"/>
    </source>
</evidence>
<dbReference type="Gene3D" id="2.40.50.120">
    <property type="match status" value="1"/>
</dbReference>
<keyword evidence="3 5" id="KW-1015">Disulfide bond</keyword>
<evidence type="ECO:0000256" key="5">
    <source>
        <dbReference type="PIRSR" id="PIRSR601820-3"/>
    </source>
</evidence>
<sequence length="157" mass="17193">MEWTVVFDQSLLILLVASHVTNACTCSMLSWEEALCPGRGKTVVRATVRSVERLNMEGNVAGTGEYAPMARYQMLLERKFATGSTPLNDNSGIFTMMFPLAGNVCGRSLNPQTDYLIVGIVKEGGILESNMCELILPWKDVNGNIKSILEGEVELTC</sequence>
<keyword evidence="10" id="KW-1185">Reference proteome</keyword>
<protein>
    <recommendedName>
        <fullName evidence="7">NTR domain-containing protein</fullName>
    </recommendedName>
</protein>
<evidence type="ECO:0000256" key="1">
    <source>
        <dbReference type="ARBA" id="ARBA00004613"/>
    </source>
</evidence>
<feature type="domain" description="NTR" evidence="7">
    <location>
        <begin position="24"/>
        <end position="157"/>
    </location>
</feature>
<accession>A0ABD3X2M8</accession>
<dbReference type="Pfam" id="PF00965">
    <property type="entry name" value="TIMP"/>
    <property type="match status" value="1"/>
</dbReference>
<evidence type="ECO:0000256" key="6">
    <source>
        <dbReference type="SAM" id="SignalP"/>
    </source>
</evidence>